<dbReference type="CDD" id="cd07726">
    <property type="entry name" value="ST1585-like_MBL-fold"/>
    <property type="match status" value="1"/>
</dbReference>
<accession>A0A6B0SZC1</accession>
<evidence type="ECO:0000259" key="1">
    <source>
        <dbReference type="SMART" id="SM00849"/>
    </source>
</evidence>
<reference evidence="2 3" key="1">
    <citation type="submission" date="2019-12" db="EMBL/GenBank/DDBJ databases">
        <title>Isolation and characterization of three novel carbon monoxide-oxidizing members of Halobacteria from salione crusts and soils.</title>
        <authorList>
            <person name="Myers M.R."/>
            <person name="King G.M."/>
        </authorList>
    </citation>
    <scope>NUCLEOTIDE SEQUENCE [LARGE SCALE GENOMIC DNA]</scope>
    <source>
        <strain evidence="2 3">WSH3</strain>
    </source>
</reference>
<dbReference type="SMART" id="SM00849">
    <property type="entry name" value="Lactamase_B"/>
    <property type="match status" value="1"/>
</dbReference>
<dbReference type="InterPro" id="IPR050855">
    <property type="entry name" value="NDM-1-like"/>
</dbReference>
<dbReference type="Pfam" id="PF00753">
    <property type="entry name" value="Lactamase_B"/>
    <property type="match status" value="1"/>
</dbReference>
<dbReference type="PANTHER" id="PTHR42951:SF4">
    <property type="entry name" value="ACYL-COENZYME A THIOESTERASE MBLAC2"/>
    <property type="match status" value="1"/>
</dbReference>
<sequence length="299" mass="32869">MELSKVTSAGSEDLYCLDVELYGSPQYGAVYILDAERPAVVDSGTGRNYEWILEALAELDIAPEELEVIAPTHVHLDHAGGVGYLAEACPNADVYVYESGAQFLVDPTQIWAGTKEVVGDRIEYYAEPRPVDEDRIVELDDGDTVDLGDHALDVHHAPGHAFHQAVFYDPANDGVFTADAAGINVPNRPGVRQTSPPPGFDLEGCLADVEMLDDLDPGALYYGHFGGSETDGLLAEYATVIQEWVDRVEAKRNELDDDEAVVEYFAEQVETDSPWSAQHARGEERMNTRGVLHYLDNRE</sequence>
<dbReference type="Proteomes" id="UP000466535">
    <property type="component" value="Unassembled WGS sequence"/>
</dbReference>
<keyword evidence="3" id="KW-1185">Reference proteome</keyword>
<dbReference type="InterPro" id="IPR037482">
    <property type="entry name" value="ST1585_MBL-fold"/>
</dbReference>
<dbReference type="SUPFAM" id="SSF56281">
    <property type="entry name" value="Metallo-hydrolase/oxidoreductase"/>
    <property type="match status" value="1"/>
</dbReference>
<dbReference type="InterPro" id="IPR036866">
    <property type="entry name" value="RibonucZ/Hydroxyglut_hydro"/>
</dbReference>
<gene>
    <name evidence="2" type="ORF">GRX03_05260</name>
</gene>
<evidence type="ECO:0000313" key="2">
    <source>
        <dbReference type="EMBL" id="MXR51014.1"/>
    </source>
</evidence>
<proteinExistence type="predicted"/>
<comment type="caution">
    <text evidence="2">The sequence shown here is derived from an EMBL/GenBank/DDBJ whole genome shotgun (WGS) entry which is preliminary data.</text>
</comment>
<dbReference type="OrthoDB" id="197151at2157"/>
<dbReference type="PANTHER" id="PTHR42951">
    <property type="entry name" value="METALLO-BETA-LACTAMASE DOMAIN-CONTAINING"/>
    <property type="match status" value="1"/>
</dbReference>
<name>A0A6B0SZC1_9EURY</name>
<dbReference type="InterPro" id="IPR001279">
    <property type="entry name" value="Metallo-B-lactamas"/>
</dbReference>
<feature type="domain" description="Metallo-beta-lactamase" evidence="1">
    <location>
        <begin position="26"/>
        <end position="224"/>
    </location>
</feature>
<protein>
    <submittedName>
        <fullName evidence="2">MBL fold metallo-hydrolase</fullName>
    </submittedName>
</protein>
<organism evidence="2 3">
    <name type="scientific">Halovenus carboxidivorans</name>
    <dbReference type="NCBI Taxonomy" id="2692199"/>
    <lineage>
        <taxon>Archaea</taxon>
        <taxon>Methanobacteriati</taxon>
        <taxon>Methanobacteriota</taxon>
        <taxon>Stenosarchaea group</taxon>
        <taxon>Halobacteria</taxon>
        <taxon>Halobacteriales</taxon>
        <taxon>Haloarculaceae</taxon>
        <taxon>Halovenus</taxon>
    </lineage>
</organism>
<dbReference type="Gene3D" id="3.60.15.10">
    <property type="entry name" value="Ribonuclease Z/Hydroxyacylglutathione hydrolase-like"/>
    <property type="match status" value="1"/>
</dbReference>
<dbReference type="EMBL" id="WUUT01000001">
    <property type="protein sequence ID" value="MXR51014.1"/>
    <property type="molecule type" value="Genomic_DNA"/>
</dbReference>
<dbReference type="AlphaFoldDB" id="A0A6B0SZC1"/>
<dbReference type="GO" id="GO:0016787">
    <property type="term" value="F:hydrolase activity"/>
    <property type="evidence" value="ECO:0007669"/>
    <property type="project" value="UniProtKB-KW"/>
</dbReference>
<dbReference type="RefSeq" id="WP_159763094.1">
    <property type="nucleotide sequence ID" value="NZ_WUUT01000001.1"/>
</dbReference>
<evidence type="ECO:0000313" key="3">
    <source>
        <dbReference type="Proteomes" id="UP000466535"/>
    </source>
</evidence>
<keyword evidence="2" id="KW-0378">Hydrolase</keyword>